<feature type="domain" description="Type I restriction modification DNA specificity" evidence="9">
    <location>
        <begin position="627"/>
        <end position="768"/>
    </location>
</feature>
<dbReference type="Pfam" id="PF01420">
    <property type="entry name" value="Methylase_S"/>
    <property type="match status" value="1"/>
</dbReference>
<dbReference type="InterPro" id="IPR044946">
    <property type="entry name" value="Restrct_endonuc_typeI_TRD_sf"/>
</dbReference>
<name>A0A2M6K8M6_9BACT</name>
<gene>
    <name evidence="11" type="ORF">COV49_03205</name>
</gene>
<evidence type="ECO:0000259" key="9">
    <source>
        <dbReference type="Pfam" id="PF01420"/>
    </source>
</evidence>
<dbReference type="InterPro" id="IPR000055">
    <property type="entry name" value="Restrct_endonuc_typeI_TRD"/>
</dbReference>
<dbReference type="GO" id="GO:0009307">
    <property type="term" value="P:DNA restriction-modification system"/>
    <property type="evidence" value="ECO:0007669"/>
    <property type="project" value="UniProtKB-KW"/>
</dbReference>
<evidence type="ECO:0000256" key="8">
    <source>
        <dbReference type="ARBA" id="ARBA00047942"/>
    </source>
</evidence>
<comment type="similarity">
    <text evidence="1">Belongs to the type-I restriction system S methylase family.</text>
</comment>
<protein>
    <recommendedName>
        <fullName evidence="2">site-specific DNA-methyltransferase (adenine-specific)</fullName>
        <ecNumber evidence="2">2.1.1.72</ecNumber>
    </recommendedName>
</protein>
<organism evidence="11 12">
    <name type="scientific">Candidatus Falkowbacteria bacterium CG11_big_fil_rev_8_21_14_0_20_39_10</name>
    <dbReference type="NCBI Taxonomy" id="1974570"/>
    <lineage>
        <taxon>Bacteria</taxon>
        <taxon>Candidatus Falkowiibacteriota</taxon>
    </lineage>
</organism>
<proteinExistence type="inferred from homology"/>
<keyword evidence="5" id="KW-0949">S-adenosyl-L-methionine</keyword>
<comment type="caution">
    <text evidence="11">The sequence shown here is derived from an EMBL/GenBank/DDBJ whole genome shotgun (WGS) entry which is preliminary data.</text>
</comment>
<dbReference type="InterPro" id="IPR003356">
    <property type="entry name" value="DNA_methylase_A-5"/>
</dbReference>
<dbReference type="GO" id="GO:0003677">
    <property type="term" value="F:DNA binding"/>
    <property type="evidence" value="ECO:0007669"/>
    <property type="project" value="UniProtKB-KW"/>
</dbReference>
<sequence>MNERKTENLIRNKLRKLDYFNDSEIIVEEQKSDSKIINNLLSKASKSGGGAGYPEFIIRSKNSDVLIVIECKAIPKFHESSTKDKPKDYAVDGALHYASFLKNEFHVIAIGASGDEKNNRISTYQWNKGEKRYLFRKFLDLQKYKDYYEIFHAKDKVLLTEEELMQYAKKLHDQMRDEVKLKEAEKPLLVAALLLALDNDDFAREFPTIQNPKKLATIIIESIEESLENSGVKKSKIDTLVGEFAFIKTHTYLNSGEIDHANPSHDNNSLHKFLVDIQNKVYPFVKKVNNIDIIGKFYSEFLRYTGGDGKGLGIVLTPTHITDLFCDLAEVNKNSKVLDICTGTGGFLISAMKKMLEDDPTVAEIDYIYKNSLVGVETQTNMFALAVANMIIRGDGKTNLTQANSFDIPNSELQKYNCNIGLINPPYSQKKEKEKELLFVKKLLDSLVTGGVGVAIIPQSTVMSNKANDDLKREILKNHSLKAVMSLPSDLFYPTGTVTCVVVFEAHKPHNKNKKTWFGYWKYDGFEKIKHKGRIDAKNKFKNEIRNKWLDSYYNKREKPGLSILKSVDEKDEWLAEAYLKTDFKEFKDDDFIKSIHNYVSFRFATYNINEISNKKKNNKIIKLQEKKWEYFEYEEIFGYTSRGKRLIADHREKGDVLYFSASEFNNGWTDSISNPLFIENDAIIYTTFGDAYYISGKFTASDEISIFKDKNLNIYNGLFISTVMTKNKYKYSFGRKAFKNKWISDRIPLPVEKNKKIDWKFMEEYIKSLPYSGSLQ</sequence>
<dbReference type="PRINTS" id="PR00507">
    <property type="entry name" value="N12N6MTFRASE"/>
</dbReference>
<dbReference type="PANTHER" id="PTHR42933:SF1">
    <property type="entry name" value="SITE-SPECIFIC DNA-METHYLTRANSFERASE (ADENINE-SPECIFIC)"/>
    <property type="match status" value="1"/>
</dbReference>
<keyword evidence="7" id="KW-0238">DNA-binding</keyword>
<evidence type="ECO:0000313" key="12">
    <source>
        <dbReference type="Proteomes" id="UP000230869"/>
    </source>
</evidence>
<dbReference type="GO" id="GO:0009007">
    <property type="term" value="F:site-specific DNA-methyltransferase (adenine-specific) activity"/>
    <property type="evidence" value="ECO:0007669"/>
    <property type="project" value="UniProtKB-EC"/>
</dbReference>
<evidence type="ECO:0000256" key="4">
    <source>
        <dbReference type="ARBA" id="ARBA00022679"/>
    </source>
</evidence>
<dbReference type="GO" id="GO:0032259">
    <property type="term" value="P:methylation"/>
    <property type="evidence" value="ECO:0007669"/>
    <property type="project" value="UniProtKB-KW"/>
</dbReference>
<evidence type="ECO:0000256" key="6">
    <source>
        <dbReference type="ARBA" id="ARBA00022747"/>
    </source>
</evidence>
<dbReference type="AlphaFoldDB" id="A0A2M6K8M6"/>
<evidence type="ECO:0000256" key="7">
    <source>
        <dbReference type="ARBA" id="ARBA00023125"/>
    </source>
</evidence>
<dbReference type="InterPro" id="IPR051537">
    <property type="entry name" value="DNA_Adenine_Mtase"/>
</dbReference>
<evidence type="ECO:0000256" key="5">
    <source>
        <dbReference type="ARBA" id="ARBA00022691"/>
    </source>
</evidence>
<reference evidence="11 12" key="1">
    <citation type="submission" date="2017-09" db="EMBL/GenBank/DDBJ databases">
        <title>Depth-based differentiation of microbial function through sediment-hosted aquifers and enrichment of novel symbionts in the deep terrestrial subsurface.</title>
        <authorList>
            <person name="Probst A.J."/>
            <person name="Ladd B."/>
            <person name="Jarett J.K."/>
            <person name="Geller-Mcgrath D.E."/>
            <person name="Sieber C.M."/>
            <person name="Emerson J.B."/>
            <person name="Anantharaman K."/>
            <person name="Thomas B.C."/>
            <person name="Malmstrom R."/>
            <person name="Stieglmeier M."/>
            <person name="Klingl A."/>
            <person name="Woyke T."/>
            <person name="Ryan C.M."/>
            <person name="Banfield J.F."/>
        </authorList>
    </citation>
    <scope>NUCLEOTIDE SEQUENCE [LARGE SCALE GENOMIC DNA]</scope>
    <source>
        <strain evidence="11">CG11_big_fil_rev_8_21_14_0_20_39_10</strain>
    </source>
</reference>
<keyword evidence="4 11" id="KW-0808">Transferase</keyword>
<dbReference type="GO" id="GO:0008170">
    <property type="term" value="F:N-methyltransferase activity"/>
    <property type="evidence" value="ECO:0007669"/>
    <property type="project" value="InterPro"/>
</dbReference>
<feature type="domain" description="DNA methylase adenine-specific" evidence="10">
    <location>
        <begin position="290"/>
        <end position="600"/>
    </location>
</feature>
<evidence type="ECO:0000256" key="3">
    <source>
        <dbReference type="ARBA" id="ARBA00022603"/>
    </source>
</evidence>
<dbReference type="SUPFAM" id="SSF116734">
    <property type="entry name" value="DNA methylase specificity domain"/>
    <property type="match status" value="1"/>
</dbReference>
<dbReference type="InterPro" id="IPR029063">
    <property type="entry name" value="SAM-dependent_MTases_sf"/>
</dbReference>
<dbReference type="EC" id="2.1.1.72" evidence="2"/>
<comment type="catalytic activity">
    <reaction evidence="8">
        <text>a 2'-deoxyadenosine in DNA + S-adenosyl-L-methionine = an N(6)-methyl-2'-deoxyadenosine in DNA + S-adenosyl-L-homocysteine + H(+)</text>
        <dbReference type="Rhea" id="RHEA:15197"/>
        <dbReference type="Rhea" id="RHEA-COMP:12418"/>
        <dbReference type="Rhea" id="RHEA-COMP:12419"/>
        <dbReference type="ChEBI" id="CHEBI:15378"/>
        <dbReference type="ChEBI" id="CHEBI:57856"/>
        <dbReference type="ChEBI" id="CHEBI:59789"/>
        <dbReference type="ChEBI" id="CHEBI:90615"/>
        <dbReference type="ChEBI" id="CHEBI:90616"/>
        <dbReference type="EC" id="2.1.1.72"/>
    </reaction>
</comment>
<dbReference type="PANTHER" id="PTHR42933">
    <property type="entry name" value="SLR6095 PROTEIN"/>
    <property type="match status" value="1"/>
</dbReference>
<dbReference type="Gene3D" id="3.40.50.150">
    <property type="entry name" value="Vaccinia Virus protein VP39"/>
    <property type="match status" value="1"/>
</dbReference>
<dbReference type="SUPFAM" id="SSF53335">
    <property type="entry name" value="S-adenosyl-L-methionine-dependent methyltransferases"/>
    <property type="match status" value="1"/>
</dbReference>
<evidence type="ECO:0000256" key="2">
    <source>
        <dbReference type="ARBA" id="ARBA00011900"/>
    </source>
</evidence>
<keyword evidence="6" id="KW-0680">Restriction system</keyword>
<dbReference type="Gene3D" id="3.90.220.20">
    <property type="entry name" value="DNA methylase specificity domains"/>
    <property type="match status" value="1"/>
</dbReference>
<keyword evidence="3 11" id="KW-0489">Methyltransferase</keyword>
<evidence type="ECO:0000259" key="10">
    <source>
        <dbReference type="Pfam" id="PF02384"/>
    </source>
</evidence>
<dbReference type="Proteomes" id="UP000230869">
    <property type="component" value="Unassembled WGS sequence"/>
</dbReference>
<evidence type="ECO:0000313" key="11">
    <source>
        <dbReference type="EMBL" id="PIR13129.1"/>
    </source>
</evidence>
<evidence type="ECO:0000256" key="1">
    <source>
        <dbReference type="ARBA" id="ARBA00010923"/>
    </source>
</evidence>
<accession>A0A2M6K8M6</accession>
<dbReference type="Pfam" id="PF02384">
    <property type="entry name" value="N6_Mtase"/>
    <property type="match status" value="1"/>
</dbReference>
<dbReference type="EMBL" id="PCWW01000055">
    <property type="protein sequence ID" value="PIR13129.1"/>
    <property type="molecule type" value="Genomic_DNA"/>
</dbReference>